<name>A0A2S9XAK5_9BACT</name>
<dbReference type="InterPro" id="IPR011447">
    <property type="entry name" value="DUF1552"/>
</dbReference>
<organism evidence="2 3">
    <name type="scientific">Enhygromyxa salina</name>
    <dbReference type="NCBI Taxonomy" id="215803"/>
    <lineage>
        <taxon>Bacteria</taxon>
        <taxon>Pseudomonadati</taxon>
        <taxon>Myxococcota</taxon>
        <taxon>Polyangia</taxon>
        <taxon>Nannocystales</taxon>
        <taxon>Nannocystaceae</taxon>
        <taxon>Enhygromyxa</taxon>
    </lineage>
</organism>
<reference evidence="2 3" key="1">
    <citation type="submission" date="2018-03" db="EMBL/GenBank/DDBJ databases">
        <title>Draft Genome Sequences of the Obligatory Marine Myxobacteria Enhygromyxa salina SWB005.</title>
        <authorList>
            <person name="Poehlein A."/>
            <person name="Moghaddam J.A."/>
            <person name="Harms H."/>
            <person name="Alanjari M."/>
            <person name="Koenig G.M."/>
            <person name="Daniel R."/>
            <person name="Schaeberle T.F."/>
        </authorList>
    </citation>
    <scope>NUCLEOTIDE SEQUENCE [LARGE SCALE GENOMIC DNA]</scope>
    <source>
        <strain evidence="2 3">SWB005</strain>
    </source>
</reference>
<evidence type="ECO:0000313" key="3">
    <source>
        <dbReference type="Proteomes" id="UP000237968"/>
    </source>
</evidence>
<dbReference type="InterPro" id="IPR006311">
    <property type="entry name" value="TAT_signal"/>
</dbReference>
<dbReference type="OrthoDB" id="231687at2"/>
<evidence type="ECO:0008006" key="4">
    <source>
        <dbReference type="Google" id="ProtNLM"/>
    </source>
</evidence>
<comment type="caution">
    <text evidence="2">The sequence shown here is derived from an EMBL/GenBank/DDBJ whole genome shotgun (WGS) entry which is preliminary data.</text>
</comment>
<evidence type="ECO:0000313" key="2">
    <source>
        <dbReference type="EMBL" id="PRP89885.1"/>
    </source>
</evidence>
<sequence length="467" mass="50547">MRKHLKRRTFLRGALGGGIASIALPPLDAMMNLEQTAFADGSSQPRRYVSWFRGNGFILDRFEPIGAGADWQLNDHMTPLAGVKDYLNVVTGLTNRCKETITHHEGMTVFNGYTMVDIGQGQGFFSNSGGPTIDVLISDALAGQTPIASVHLGASKAQSPADEGTTMHNLSHRGHLQPNAAITNPSAAWQSLFGSFVQPKDDRELRLHILDSVKGEVSTLQSRLGAEDKVRLEAHLDSIAALEAKLMTATPVCELPMDPMFDNSDAVNNEQLTLVNELMSDLLCYAFSCDLTRVATMLFLEGAAEPSLGEVPGNDSSWHQYSHNVNSWDVGGPFDNGQYYLMERFGYLLTKMRDTIEFDGTNLLDNSIVLMSSDASDGSVHSIQRHPMILAGAGGGYLKYPGIHYQPEPLSGNYSHGSHPGPTSGNTTDVLMSIMRAFDDSVSWIGEQPNDQGEGAGSGTPLTEILA</sequence>
<dbReference type="EMBL" id="PVNK01000311">
    <property type="protein sequence ID" value="PRP89885.1"/>
    <property type="molecule type" value="Genomic_DNA"/>
</dbReference>
<dbReference type="RefSeq" id="WP_106396101.1">
    <property type="nucleotide sequence ID" value="NZ_PVNK01000311.1"/>
</dbReference>
<dbReference type="PROSITE" id="PS51318">
    <property type="entry name" value="TAT"/>
    <property type="match status" value="1"/>
</dbReference>
<evidence type="ECO:0000256" key="1">
    <source>
        <dbReference type="SAM" id="MobiDB-lite"/>
    </source>
</evidence>
<dbReference type="Pfam" id="PF07586">
    <property type="entry name" value="HXXSHH"/>
    <property type="match status" value="1"/>
</dbReference>
<accession>A0A2S9XAK5</accession>
<gene>
    <name evidence="2" type="ORF">ENSA5_69910</name>
</gene>
<keyword evidence="3" id="KW-1185">Reference proteome</keyword>
<dbReference type="Proteomes" id="UP000237968">
    <property type="component" value="Unassembled WGS sequence"/>
</dbReference>
<proteinExistence type="predicted"/>
<protein>
    <recommendedName>
        <fullName evidence="4">Tat (Twin-arginine translocation) pathway signal sequence domain protein</fullName>
    </recommendedName>
</protein>
<feature type="region of interest" description="Disordered" evidence="1">
    <location>
        <begin position="158"/>
        <end position="178"/>
    </location>
</feature>
<feature type="region of interest" description="Disordered" evidence="1">
    <location>
        <begin position="444"/>
        <end position="467"/>
    </location>
</feature>
<dbReference type="AlphaFoldDB" id="A0A2S9XAK5"/>